<dbReference type="GO" id="GO:0005886">
    <property type="term" value="C:plasma membrane"/>
    <property type="evidence" value="ECO:0007669"/>
    <property type="project" value="TreeGrafter"/>
</dbReference>
<dbReference type="AlphaFoldDB" id="A0A3A1US13"/>
<protein>
    <submittedName>
        <fullName evidence="6">Penicillin-binding protein 2</fullName>
    </submittedName>
</protein>
<sequence>MAKRMLAAGLLITFLMLLFIVRLASLQLLPSHGSAAPPAGGGRDGWKRMAVVQRQRSLVLDTGRGDFVDRYGKAITGETYLTVALFPVRPDARGNAQQLAALARLLGVEDSELNRRWDKLTAPDFWHSGSEDHPIRLSEAQADAIRKLGVSGIRVLPYRNRYMSGFDAKHWIGFTSQHPEWLMAAHQKDLLEGKRKLSEQVGGAGLEKSLDGLLHGIGETSVSYFIDGQNAPLHGLDVRVIQPKNKYYPLKVVTTIDLELQNELEAYADREGLKEGAIVVLDARNADIVAMVSRPKLQPGQFLTADGSEWENNALKAVEPGSIYKLVTAAAALEHHAVDRGETFECNGHYGKYGLSCWKEGGHGRLTFQEGLAQSCNIVFAEAAERLKAEQLQRTADALGVTGRVGWHSGKFGPFAKPLRLLEEEQAGRLFAADDPGHVDGGIMAQSGIGQRDVRMTPLQAANLIVTLLHRGSVHEPRLVSEIQFATGERMVELKARHAKGPGRRIGAHTAEALLRGMEAVVDHGTGRSIREGIWKVAGKSGTAETQNNGVPLNHQWFAGYGPVKSPRYAVAVLAANRPIGSGHQATRLFRGAMDIAAKRESHKQGS</sequence>
<dbReference type="Gene3D" id="3.40.710.10">
    <property type="entry name" value="DD-peptidase/beta-lactamase superfamily"/>
    <property type="match status" value="1"/>
</dbReference>
<evidence type="ECO:0000259" key="4">
    <source>
        <dbReference type="Pfam" id="PF00905"/>
    </source>
</evidence>
<evidence type="ECO:0000256" key="1">
    <source>
        <dbReference type="ARBA" id="ARBA00004370"/>
    </source>
</evidence>
<dbReference type="PANTHER" id="PTHR30627:SF24">
    <property type="entry name" value="PENICILLIN-BINDING PROTEIN 4B"/>
    <property type="match status" value="1"/>
</dbReference>
<dbReference type="SUPFAM" id="SSF56601">
    <property type="entry name" value="beta-lactamase/transpeptidase-like"/>
    <property type="match status" value="1"/>
</dbReference>
<evidence type="ECO:0000313" key="7">
    <source>
        <dbReference type="Proteomes" id="UP000266482"/>
    </source>
</evidence>
<dbReference type="InterPro" id="IPR036138">
    <property type="entry name" value="PBP_dimer_sf"/>
</dbReference>
<reference evidence="6 7" key="1">
    <citation type="submission" date="2018-09" db="EMBL/GenBank/DDBJ databases">
        <title>Paenibacillus aracenensis nov. sp. isolated from a cave in southern Spain.</title>
        <authorList>
            <person name="Jurado V."/>
            <person name="Gutierrez-Patricio S."/>
            <person name="Gonzalez-Pimentel J.L."/>
            <person name="Miller A.Z."/>
            <person name="Laiz L."/>
            <person name="Saiz-Jimenez C."/>
        </authorList>
    </citation>
    <scope>NUCLEOTIDE SEQUENCE [LARGE SCALE GENOMIC DNA]</scope>
    <source>
        <strain evidence="6 7">DSM 22867</strain>
    </source>
</reference>
<gene>
    <name evidence="6" type="ORF">D3P08_20235</name>
</gene>
<dbReference type="InterPro" id="IPR001460">
    <property type="entry name" value="PCN-bd_Tpept"/>
</dbReference>
<dbReference type="GO" id="GO:0071555">
    <property type="term" value="P:cell wall organization"/>
    <property type="evidence" value="ECO:0007669"/>
    <property type="project" value="TreeGrafter"/>
</dbReference>
<keyword evidence="7" id="KW-1185">Reference proteome</keyword>
<dbReference type="GO" id="GO:0008658">
    <property type="term" value="F:penicillin binding"/>
    <property type="evidence" value="ECO:0007669"/>
    <property type="project" value="InterPro"/>
</dbReference>
<organism evidence="6 7">
    <name type="scientific">Paenibacillus nanensis</name>
    <dbReference type="NCBI Taxonomy" id="393251"/>
    <lineage>
        <taxon>Bacteria</taxon>
        <taxon>Bacillati</taxon>
        <taxon>Bacillota</taxon>
        <taxon>Bacilli</taxon>
        <taxon>Bacillales</taxon>
        <taxon>Paenibacillaceae</taxon>
        <taxon>Paenibacillus</taxon>
    </lineage>
</organism>
<evidence type="ECO:0000256" key="3">
    <source>
        <dbReference type="ARBA" id="ARBA00023136"/>
    </source>
</evidence>
<keyword evidence="3" id="KW-0472">Membrane</keyword>
<proteinExistence type="inferred from homology"/>
<dbReference type="Pfam" id="PF00905">
    <property type="entry name" value="Transpeptidase"/>
    <property type="match status" value="1"/>
</dbReference>
<accession>A0A3A1US13</accession>
<dbReference type="InterPro" id="IPR005311">
    <property type="entry name" value="PBP_dimer"/>
</dbReference>
<dbReference type="SUPFAM" id="SSF56519">
    <property type="entry name" value="Penicillin binding protein dimerisation domain"/>
    <property type="match status" value="1"/>
</dbReference>
<dbReference type="EMBL" id="QXQA01000014">
    <property type="protein sequence ID" value="RIX50596.1"/>
    <property type="molecule type" value="Genomic_DNA"/>
</dbReference>
<dbReference type="InterPro" id="IPR012338">
    <property type="entry name" value="Beta-lactam/transpept-like"/>
</dbReference>
<name>A0A3A1US13_9BACL</name>
<evidence type="ECO:0000256" key="2">
    <source>
        <dbReference type="ARBA" id="ARBA00007171"/>
    </source>
</evidence>
<comment type="caution">
    <text evidence="6">The sequence shown here is derived from an EMBL/GenBank/DDBJ whole genome shotgun (WGS) entry which is preliminary data.</text>
</comment>
<evidence type="ECO:0000259" key="5">
    <source>
        <dbReference type="Pfam" id="PF03717"/>
    </source>
</evidence>
<evidence type="ECO:0000313" key="6">
    <source>
        <dbReference type="EMBL" id="RIX50596.1"/>
    </source>
</evidence>
<dbReference type="Proteomes" id="UP000266482">
    <property type="component" value="Unassembled WGS sequence"/>
</dbReference>
<comment type="subcellular location">
    <subcellularLocation>
        <location evidence="1">Membrane</location>
    </subcellularLocation>
</comment>
<dbReference type="GO" id="GO:0071972">
    <property type="term" value="F:peptidoglycan L,D-transpeptidase activity"/>
    <property type="evidence" value="ECO:0007669"/>
    <property type="project" value="TreeGrafter"/>
</dbReference>
<dbReference type="RefSeq" id="WP_119601891.1">
    <property type="nucleotide sequence ID" value="NZ_QXQA01000014.1"/>
</dbReference>
<dbReference type="OrthoDB" id="2985542at2"/>
<comment type="similarity">
    <text evidence="2">Belongs to the transpeptidase family.</text>
</comment>
<dbReference type="Gene3D" id="3.90.1310.10">
    <property type="entry name" value="Penicillin-binding protein 2a (Domain 2)"/>
    <property type="match status" value="1"/>
</dbReference>
<feature type="domain" description="Penicillin-binding protein dimerisation" evidence="5">
    <location>
        <begin position="63"/>
        <end position="218"/>
    </location>
</feature>
<dbReference type="PANTHER" id="PTHR30627">
    <property type="entry name" value="PEPTIDOGLYCAN D,D-TRANSPEPTIDASE"/>
    <property type="match status" value="1"/>
</dbReference>
<dbReference type="Pfam" id="PF03717">
    <property type="entry name" value="PBP_dimer"/>
    <property type="match status" value="1"/>
</dbReference>
<dbReference type="InterPro" id="IPR050515">
    <property type="entry name" value="Beta-lactam/transpept"/>
</dbReference>
<feature type="domain" description="Penicillin-binding protein transpeptidase" evidence="4">
    <location>
        <begin position="276"/>
        <end position="594"/>
    </location>
</feature>